<proteinExistence type="predicted"/>
<evidence type="ECO:0000313" key="1">
    <source>
        <dbReference type="EMBL" id="NML75880.1"/>
    </source>
</evidence>
<dbReference type="Proteomes" id="UP000541470">
    <property type="component" value="Unassembled WGS sequence"/>
</dbReference>
<keyword evidence="2" id="KW-1185">Reference proteome</keyword>
<evidence type="ECO:0000313" key="2">
    <source>
        <dbReference type="Proteomes" id="UP000541470"/>
    </source>
</evidence>
<dbReference type="AlphaFoldDB" id="A0A7Y0AYL2"/>
<protein>
    <submittedName>
        <fullName evidence="1">Uncharacterized protein</fullName>
    </submittedName>
</protein>
<gene>
    <name evidence="1" type="ORF">HHL25_17245</name>
</gene>
<name>A0A7Y0AYL2_9HYPH</name>
<accession>A0A7Y0AYL2</accession>
<dbReference type="RefSeq" id="WP_169593864.1">
    <property type="nucleotide sequence ID" value="NZ_JABBGK010000003.1"/>
</dbReference>
<organism evidence="1 2">
    <name type="scientific">Rhizobium terricola</name>
    <dbReference type="NCBI Taxonomy" id="2728849"/>
    <lineage>
        <taxon>Bacteria</taxon>
        <taxon>Pseudomonadati</taxon>
        <taxon>Pseudomonadota</taxon>
        <taxon>Alphaproteobacteria</taxon>
        <taxon>Hyphomicrobiales</taxon>
        <taxon>Rhizobiaceae</taxon>
        <taxon>Rhizobium/Agrobacterium group</taxon>
        <taxon>Rhizobium</taxon>
    </lineage>
</organism>
<comment type="caution">
    <text evidence="1">The sequence shown here is derived from an EMBL/GenBank/DDBJ whole genome shotgun (WGS) entry which is preliminary data.</text>
</comment>
<sequence>MINGVSDKQYAPLLYRSGQSAGTDSGGFSDALLSYDGGSSFSLEDENTVAYDTTPEEEQARAEAKSLIEEFSEWAHMDVAELIRAQYLQDQGLTEESLAAMDPDARKAIEEDIAELIKERLGVDKGTTSAGSTEASEAAVEA</sequence>
<dbReference type="EMBL" id="JABBGK010000003">
    <property type="protein sequence ID" value="NML75880.1"/>
    <property type="molecule type" value="Genomic_DNA"/>
</dbReference>
<reference evidence="1 2" key="1">
    <citation type="submission" date="2020-04" db="EMBL/GenBank/DDBJ databases">
        <title>Rhizobium sp. S-51 isolated from soil.</title>
        <authorList>
            <person name="Dahal R.H."/>
        </authorList>
    </citation>
    <scope>NUCLEOTIDE SEQUENCE [LARGE SCALE GENOMIC DNA]</scope>
    <source>
        <strain evidence="1 2">S-51</strain>
    </source>
</reference>